<evidence type="ECO:0000313" key="3">
    <source>
        <dbReference type="Proteomes" id="UP000288216"/>
    </source>
</evidence>
<dbReference type="STRING" id="75743.A0A401QCB5"/>
<dbReference type="AlphaFoldDB" id="A0A401QCB5"/>
<evidence type="ECO:0000313" key="2">
    <source>
        <dbReference type="EMBL" id="GCB83038.1"/>
    </source>
</evidence>
<dbReference type="GO" id="GO:0005737">
    <property type="term" value="C:cytoplasm"/>
    <property type="evidence" value="ECO:0007669"/>
    <property type="project" value="TreeGrafter"/>
</dbReference>
<evidence type="ECO:0000256" key="1">
    <source>
        <dbReference type="ARBA" id="ARBA00022658"/>
    </source>
</evidence>
<dbReference type="InterPro" id="IPR035899">
    <property type="entry name" value="DBL_dom_sf"/>
</dbReference>
<accession>A0A401QCB5</accession>
<keyword evidence="3" id="KW-1185">Reference proteome</keyword>
<dbReference type="GO" id="GO:0007411">
    <property type="term" value="P:axon guidance"/>
    <property type="evidence" value="ECO:0007669"/>
    <property type="project" value="TreeGrafter"/>
</dbReference>
<feature type="non-terminal residue" evidence="2">
    <location>
        <position position="43"/>
    </location>
</feature>
<dbReference type="EMBL" id="BFAA01032851">
    <property type="protein sequence ID" value="GCB83038.1"/>
    <property type="molecule type" value="Genomic_DNA"/>
</dbReference>
<dbReference type="GO" id="GO:0019898">
    <property type="term" value="C:extrinsic component of membrane"/>
    <property type="evidence" value="ECO:0007669"/>
    <property type="project" value="TreeGrafter"/>
</dbReference>
<protein>
    <submittedName>
        <fullName evidence="2">Uncharacterized protein</fullName>
    </submittedName>
</protein>
<dbReference type="Gene3D" id="1.20.900.10">
    <property type="entry name" value="Dbl homology (DH) domain"/>
    <property type="match status" value="1"/>
</dbReference>
<dbReference type="OrthoDB" id="10256089at2759"/>
<reference evidence="2 3" key="1">
    <citation type="journal article" date="2018" name="Nat. Ecol. Evol.">
        <title>Shark genomes provide insights into elasmobranch evolution and the origin of vertebrates.</title>
        <authorList>
            <person name="Hara Y"/>
            <person name="Yamaguchi K"/>
            <person name="Onimaru K"/>
            <person name="Kadota M"/>
            <person name="Koyanagi M"/>
            <person name="Keeley SD"/>
            <person name="Tatsumi K"/>
            <person name="Tanaka K"/>
            <person name="Motone F"/>
            <person name="Kageyama Y"/>
            <person name="Nozu R"/>
            <person name="Adachi N"/>
            <person name="Nishimura O"/>
            <person name="Nakagawa R"/>
            <person name="Tanegashima C"/>
            <person name="Kiyatake I"/>
            <person name="Matsumoto R"/>
            <person name="Murakumo K"/>
            <person name="Nishida K"/>
            <person name="Terakita A"/>
            <person name="Kuratani S"/>
            <person name="Sato K"/>
            <person name="Hyodo S Kuraku.S."/>
        </authorList>
    </citation>
    <scope>NUCLEOTIDE SEQUENCE [LARGE SCALE GENOMIC DNA]</scope>
</reference>
<keyword evidence="1" id="KW-0344">Guanine-nucleotide releasing factor</keyword>
<feature type="non-terminal residue" evidence="2">
    <location>
        <position position="1"/>
    </location>
</feature>
<name>A0A401QCB5_SCYTO</name>
<gene>
    <name evidence="2" type="ORF">scyTo_0023715</name>
</gene>
<comment type="caution">
    <text evidence="2">The sequence shown here is derived from an EMBL/GenBank/DDBJ whole genome shotgun (WGS) entry which is preliminary data.</text>
</comment>
<proteinExistence type="predicted"/>
<dbReference type="PANTHER" id="PTHR22826:SF106">
    <property type="entry name" value="TRIO, ISOFORM A"/>
    <property type="match status" value="1"/>
</dbReference>
<organism evidence="2 3">
    <name type="scientific">Scyliorhinus torazame</name>
    <name type="common">Cloudy catshark</name>
    <name type="synonym">Catulus torazame</name>
    <dbReference type="NCBI Taxonomy" id="75743"/>
    <lineage>
        <taxon>Eukaryota</taxon>
        <taxon>Metazoa</taxon>
        <taxon>Chordata</taxon>
        <taxon>Craniata</taxon>
        <taxon>Vertebrata</taxon>
        <taxon>Chondrichthyes</taxon>
        <taxon>Elasmobranchii</taxon>
        <taxon>Galeomorphii</taxon>
        <taxon>Galeoidea</taxon>
        <taxon>Carcharhiniformes</taxon>
        <taxon>Scyliorhinidae</taxon>
        <taxon>Scyliorhinus</taxon>
    </lineage>
</organism>
<dbReference type="GO" id="GO:0005085">
    <property type="term" value="F:guanyl-nucleotide exchange factor activity"/>
    <property type="evidence" value="ECO:0007669"/>
    <property type="project" value="UniProtKB-KW"/>
</dbReference>
<dbReference type="Proteomes" id="UP000288216">
    <property type="component" value="Unassembled WGS sequence"/>
</dbReference>
<dbReference type="InterPro" id="IPR051336">
    <property type="entry name" value="RhoGEF_Guanine_NuclExch_SF"/>
</dbReference>
<dbReference type="PANTHER" id="PTHR22826">
    <property type="entry name" value="RHO GUANINE EXCHANGE FACTOR-RELATED"/>
    <property type="match status" value="1"/>
</dbReference>
<sequence>DFLKYCKKADLDTTQLEKAVEVMCFVPRRCNDMMNVGRLQGFE</sequence>